<reference evidence="2" key="1">
    <citation type="journal article" date="2022" name="bioRxiv">
        <title>Sequencing and chromosome-scale assembly of the giantPleurodeles waltlgenome.</title>
        <authorList>
            <person name="Brown T."/>
            <person name="Elewa A."/>
            <person name="Iarovenko S."/>
            <person name="Subramanian E."/>
            <person name="Araus A.J."/>
            <person name="Petzold A."/>
            <person name="Susuki M."/>
            <person name="Suzuki K.-i.T."/>
            <person name="Hayashi T."/>
            <person name="Toyoda A."/>
            <person name="Oliveira C."/>
            <person name="Osipova E."/>
            <person name="Leigh N.D."/>
            <person name="Simon A."/>
            <person name="Yun M.H."/>
        </authorList>
    </citation>
    <scope>NUCLEOTIDE SEQUENCE</scope>
    <source>
        <strain evidence="2">20211129_DDA</strain>
        <tissue evidence="2">Liver</tissue>
    </source>
</reference>
<evidence type="ECO:0000313" key="3">
    <source>
        <dbReference type="Proteomes" id="UP001066276"/>
    </source>
</evidence>
<comment type="caution">
    <text evidence="2">The sequence shown here is derived from an EMBL/GenBank/DDBJ whole genome shotgun (WGS) entry which is preliminary data.</text>
</comment>
<gene>
    <name evidence="2" type="ORF">NDU88_001424</name>
</gene>
<organism evidence="2 3">
    <name type="scientific">Pleurodeles waltl</name>
    <name type="common">Iberian ribbed newt</name>
    <dbReference type="NCBI Taxonomy" id="8319"/>
    <lineage>
        <taxon>Eukaryota</taxon>
        <taxon>Metazoa</taxon>
        <taxon>Chordata</taxon>
        <taxon>Craniata</taxon>
        <taxon>Vertebrata</taxon>
        <taxon>Euteleostomi</taxon>
        <taxon>Amphibia</taxon>
        <taxon>Batrachia</taxon>
        <taxon>Caudata</taxon>
        <taxon>Salamandroidea</taxon>
        <taxon>Salamandridae</taxon>
        <taxon>Pleurodelinae</taxon>
        <taxon>Pleurodeles</taxon>
    </lineage>
</organism>
<dbReference type="EMBL" id="JANPWB010000015">
    <property type="protein sequence ID" value="KAJ1088266.1"/>
    <property type="molecule type" value="Genomic_DNA"/>
</dbReference>
<evidence type="ECO:0000313" key="2">
    <source>
        <dbReference type="EMBL" id="KAJ1088266.1"/>
    </source>
</evidence>
<feature type="region of interest" description="Disordered" evidence="1">
    <location>
        <begin position="25"/>
        <end position="47"/>
    </location>
</feature>
<dbReference type="Proteomes" id="UP001066276">
    <property type="component" value="Chromosome 11"/>
</dbReference>
<evidence type="ECO:0000256" key="1">
    <source>
        <dbReference type="SAM" id="MobiDB-lite"/>
    </source>
</evidence>
<keyword evidence="3" id="KW-1185">Reference proteome</keyword>
<protein>
    <submittedName>
        <fullName evidence="2">Uncharacterized protein</fullName>
    </submittedName>
</protein>
<name>A0AAV7L9F8_PLEWA</name>
<accession>A0AAV7L9F8</accession>
<sequence>MPALQTPWRPHVNSCARALRVSAPTPLPRSDRCKKQGRARSARRNTPCRPHRAECAVPVEEQALVCLQGPASVFCRMQPPVREDVPRL</sequence>
<dbReference type="AlphaFoldDB" id="A0AAV7L9F8"/>
<proteinExistence type="predicted"/>